<dbReference type="Proteomes" id="UP000314294">
    <property type="component" value="Unassembled WGS sequence"/>
</dbReference>
<feature type="region of interest" description="Disordered" evidence="1">
    <location>
        <begin position="1"/>
        <end position="104"/>
    </location>
</feature>
<evidence type="ECO:0000313" key="3">
    <source>
        <dbReference type="Proteomes" id="UP000314294"/>
    </source>
</evidence>
<comment type="caution">
    <text evidence="2">The sequence shown here is derived from an EMBL/GenBank/DDBJ whole genome shotgun (WGS) entry which is preliminary data.</text>
</comment>
<reference evidence="2 3" key="1">
    <citation type="submission" date="2019-03" db="EMBL/GenBank/DDBJ databases">
        <title>First draft genome of Liparis tanakae, snailfish: a comprehensive survey of snailfish specific genes.</title>
        <authorList>
            <person name="Kim W."/>
            <person name="Song I."/>
            <person name="Jeong J.-H."/>
            <person name="Kim D."/>
            <person name="Kim S."/>
            <person name="Ryu S."/>
            <person name="Song J.Y."/>
            <person name="Lee S.K."/>
        </authorList>
    </citation>
    <scope>NUCLEOTIDE SEQUENCE [LARGE SCALE GENOMIC DNA]</scope>
    <source>
        <tissue evidence="2">Muscle</tissue>
    </source>
</reference>
<name>A0A4Z2EGQ2_9TELE</name>
<evidence type="ECO:0000313" key="2">
    <source>
        <dbReference type="EMBL" id="TNN28059.1"/>
    </source>
</evidence>
<gene>
    <name evidence="2" type="ORF">EYF80_061794</name>
</gene>
<sequence>MRHVGGKQKGGELSASGVSCTSWQRLHERKKKTKKEEGEEEGEAAAVEMSDAQSTVEAKKATEMKRVALLSSGESSPLPPGSGWKRKITRDYKRLSGGDGGSAAAAAAAAAARSLFSP</sequence>
<accession>A0A4Z2EGQ2</accession>
<feature type="compositionally biased region" description="Basic and acidic residues" evidence="1">
    <location>
        <begin position="57"/>
        <end position="66"/>
    </location>
</feature>
<organism evidence="2 3">
    <name type="scientific">Liparis tanakae</name>
    <name type="common">Tanaka's snailfish</name>
    <dbReference type="NCBI Taxonomy" id="230148"/>
    <lineage>
        <taxon>Eukaryota</taxon>
        <taxon>Metazoa</taxon>
        <taxon>Chordata</taxon>
        <taxon>Craniata</taxon>
        <taxon>Vertebrata</taxon>
        <taxon>Euteleostomi</taxon>
        <taxon>Actinopterygii</taxon>
        <taxon>Neopterygii</taxon>
        <taxon>Teleostei</taxon>
        <taxon>Neoteleostei</taxon>
        <taxon>Acanthomorphata</taxon>
        <taxon>Eupercaria</taxon>
        <taxon>Perciformes</taxon>
        <taxon>Cottioidei</taxon>
        <taxon>Cottales</taxon>
        <taxon>Liparidae</taxon>
        <taxon>Liparis</taxon>
    </lineage>
</organism>
<evidence type="ECO:0000256" key="1">
    <source>
        <dbReference type="SAM" id="MobiDB-lite"/>
    </source>
</evidence>
<protein>
    <submittedName>
        <fullName evidence="2">Uncharacterized protein</fullName>
    </submittedName>
</protein>
<keyword evidence="3" id="KW-1185">Reference proteome</keyword>
<dbReference type="EMBL" id="SRLO01007354">
    <property type="protein sequence ID" value="TNN28059.1"/>
    <property type="molecule type" value="Genomic_DNA"/>
</dbReference>
<proteinExistence type="predicted"/>
<dbReference type="AlphaFoldDB" id="A0A4Z2EGQ2"/>